<evidence type="ECO:0000313" key="1">
    <source>
        <dbReference type="EMBL" id="KAJ7756966.1"/>
    </source>
</evidence>
<evidence type="ECO:0000313" key="2">
    <source>
        <dbReference type="Proteomes" id="UP001215598"/>
    </source>
</evidence>
<dbReference type="Proteomes" id="UP001215598">
    <property type="component" value="Unassembled WGS sequence"/>
</dbReference>
<gene>
    <name evidence="1" type="ORF">B0H16DRAFT_1721434</name>
</gene>
<dbReference type="EMBL" id="JARKIB010000045">
    <property type="protein sequence ID" value="KAJ7756966.1"/>
    <property type="molecule type" value="Genomic_DNA"/>
</dbReference>
<comment type="caution">
    <text evidence="1">The sequence shown here is derived from an EMBL/GenBank/DDBJ whole genome shotgun (WGS) entry which is preliminary data.</text>
</comment>
<organism evidence="1 2">
    <name type="scientific">Mycena metata</name>
    <dbReference type="NCBI Taxonomy" id="1033252"/>
    <lineage>
        <taxon>Eukaryota</taxon>
        <taxon>Fungi</taxon>
        <taxon>Dikarya</taxon>
        <taxon>Basidiomycota</taxon>
        <taxon>Agaricomycotina</taxon>
        <taxon>Agaricomycetes</taxon>
        <taxon>Agaricomycetidae</taxon>
        <taxon>Agaricales</taxon>
        <taxon>Marasmiineae</taxon>
        <taxon>Mycenaceae</taxon>
        <taxon>Mycena</taxon>
    </lineage>
</organism>
<dbReference type="AlphaFoldDB" id="A0AAD7J8R3"/>
<accession>A0AAD7J8R3</accession>
<reference evidence="1" key="1">
    <citation type="submission" date="2023-03" db="EMBL/GenBank/DDBJ databases">
        <title>Massive genome expansion in bonnet fungi (Mycena s.s.) driven by repeated elements and novel gene families across ecological guilds.</title>
        <authorList>
            <consortium name="Lawrence Berkeley National Laboratory"/>
            <person name="Harder C.B."/>
            <person name="Miyauchi S."/>
            <person name="Viragh M."/>
            <person name="Kuo A."/>
            <person name="Thoen E."/>
            <person name="Andreopoulos B."/>
            <person name="Lu D."/>
            <person name="Skrede I."/>
            <person name="Drula E."/>
            <person name="Henrissat B."/>
            <person name="Morin E."/>
            <person name="Kohler A."/>
            <person name="Barry K."/>
            <person name="LaButti K."/>
            <person name="Morin E."/>
            <person name="Salamov A."/>
            <person name="Lipzen A."/>
            <person name="Mereny Z."/>
            <person name="Hegedus B."/>
            <person name="Baldrian P."/>
            <person name="Stursova M."/>
            <person name="Weitz H."/>
            <person name="Taylor A."/>
            <person name="Grigoriev I.V."/>
            <person name="Nagy L.G."/>
            <person name="Martin F."/>
            <person name="Kauserud H."/>
        </authorList>
    </citation>
    <scope>NUCLEOTIDE SEQUENCE</scope>
    <source>
        <strain evidence="1">CBHHK182m</strain>
    </source>
</reference>
<protein>
    <submittedName>
        <fullName evidence="1">Uncharacterized protein</fullName>
    </submittedName>
</protein>
<sequence length="283" mass="32655">MSKMSVEEATYYWFLGMPAGDSLCASYPALKTDKARRRAWNDDNLALAREAMTVYMEAYPEELCVLTSFHPRPASASTIPGSLFSHSTSYSCYLPVYWDPPKIQTRHEGFTYTVTNPFHVAPLHEFRDSGLPPFSFKELRQQRRARPSYIAAAAYLFANYDSRVAWAPLVMTVPEGWHPGVWRLNVHPEEREALRSGAVHDPVRFPVISDVTAAAHAAGKFETTRYTIFGWRKLEEEYGMYWRAHQRYIMEHFDLKEVLDAEDRVLSSEWAADYQIETELPRL</sequence>
<proteinExistence type="predicted"/>
<name>A0AAD7J8R3_9AGAR</name>
<keyword evidence="2" id="KW-1185">Reference proteome</keyword>